<dbReference type="GeneID" id="13540686"/>
<gene>
    <name evidence="1" type="ORF">PGTG_21510</name>
</gene>
<sequence>MEQPGELGEYDIGGVDEINIPEHDNLTRTEGQKLLHICMELQKMKMTPKEFITAFLQSNDPKIAYRQRYWRTETGLKGTMEVVRAIKMVTTSTTLGTHSWKEFISNEASCNYMVLFIYNSTSFISYMLSN</sequence>
<dbReference type="HOGENOM" id="CLU_1939189_0_0_1"/>
<dbReference type="OrthoDB" id="2506139at2759"/>
<dbReference type="AlphaFoldDB" id="H6QRI6"/>
<name>H6QRI6_PUCGT</name>
<keyword evidence="2" id="KW-1185">Reference proteome</keyword>
<dbReference type="RefSeq" id="XP_003889867.1">
    <property type="nucleotide sequence ID" value="XM_003889818.1"/>
</dbReference>
<evidence type="ECO:0000313" key="2">
    <source>
        <dbReference type="Proteomes" id="UP000008783"/>
    </source>
</evidence>
<dbReference type="VEuPathDB" id="FungiDB:PGTG_21510"/>
<accession>H6QRI6</accession>
<protein>
    <submittedName>
        <fullName evidence="1">Uncharacterized protein</fullName>
    </submittedName>
</protein>
<dbReference type="KEGG" id="pgr:PGTG_21510"/>
<dbReference type="Proteomes" id="UP000008783">
    <property type="component" value="Unassembled WGS sequence"/>
</dbReference>
<reference evidence="2" key="1">
    <citation type="journal article" date="2011" name="Proc. Natl. Acad. Sci. U.S.A.">
        <title>Obligate biotrophy features unraveled by the genomic analysis of rust fungi.</title>
        <authorList>
            <person name="Duplessis S."/>
            <person name="Cuomo C.A."/>
            <person name="Lin Y.-C."/>
            <person name="Aerts A."/>
            <person name="Tisserant E."/>
            <person name="Veneault-Fourrey C."/>
            <person name="Joly D.L."/>
            <person name="Hacquard S."/>
            <person name="Amselem J."/>
            <person name="Cantarel B.L."/>
            <person name="Chiu R."/>
            <person name="Coutinho P.M."/>
            <person name="Feau N."/>
            <person name="Field M."/>
            <person name="Frey P."/>
            <person name="Gelhaye E."/>
            <person name="Goldberg J."/>
            <person name="Grabherr M.G."/>
            <person name="Kodira C.D."/>
            <person name="Kohler A."/>
            <person name="Kuees U."/>
            <person name="Lindquist E.A."/>
            <person name="Lucas S.M."/>
            <person name="Mago R."/>
            <person name="Mauceli E."/>
            <person name="Morin E."/>
            <person name="Murat C."/>
            <person name="Pangilinan J.L."/>
            <person name="Park R."/>
            <person name="Pearson M."/>
            <person name="Quesneville H."/>
            <person name="Rouhier N."/>
            <person name="Sakthikumar S."/>
            <person name="Salamov A.A."/>
            <person name="Schmutz J."/>
            <person name="Selles B."/>
            <person name="Shapiro H."/>
            <person name="Tanguay P."/>
            <person name="Tuskan G.A."/>
            <person name="Henrissat B."/>
            <person name="Van de Peer Y."/>
            <person name="Rouze P."/>
            <person name="Ellis J.G."/>
            <person name="Dodds P.N."/>
            <person name="Schein J.E."/>
            <person name="Zhong S."/>
            <person name="Hamelin R.C."/>
            <person name="Grigoriev I.V."/>
            <person name="Szabo L.J."/>
            <person name="Martin F."/>
        </authorList>
    </citation>
    <scope>NUCLEOTIDE SEQUENCE [LARGE SCALE GENOMIC DNA]</scope>
    <source>
        <strain evidence="2">CRL 75-36-700-3 / race SCCL</strain>
    </source>
</reference>
<organism evidence="1 2">
    <name type="scientific">Puccinia graminis f. sp. tritici (strain CRL 75-36-700-3 / race SCCL)</name>
    <name type="common">Black stem rust fungus</name>
    <dbReference type="NCBI Taxonomy" id="418459"/>
    <lineage>
        <taxon>Eukaryota</taxon>
        <taxon>Fungi</taxon>
        <taxon>Dikarya</taxon>
        <taxon>Basidiomycota</taxon>
        <taxon>Pucciniomycotina</taxon>
        <taxon>Pucciniomycetes</taxon>
        <taxon>Pucciniales</taxon>
        <taxon>Pucciniaceae</taxon>
        <taxon>Puccinia</taxon>
    </lineage>
</organism>
<dbReference type="InParanoid" id="H6QRI6"/>
<evidence type="ECO:0000313" key="1">
    <source>
        <dbReference type="EMBL" id="EHS63294.1"/>
    </source>
</evidence>
<dbReference type="EMBL" id="DS178283">
    <property type="protein sequence ID" value="EHS63294.1"/>
    <property type="molecule type" value="Genomic_DNA"/>
</dbReference>
<proteinExistence type="predicted"/>